<accession>A0A953I1H4</accession>
<comment type="caution">
    <text evidence="3">The sequence shown here is derived from an EMBL/GenBank/DDBJ whole genome shotgun (WGS) entry which is preliminary data.</text>
</comment>
<evidence type="ECO:0000313" key="4">
    <source>
        <dbReference type="Proteomes" id="UP000753961"/>
    </source>
</evidence>
<dbReference type="SUPFAM" id="SSF56219">
    <property type="entry name" value="DNase I-like"/>
    <property type="match status" value="1"/>
</dbReference>
<keyword evidence="3" id="KW-0540">Nuclease</keyword>
<name>A0A953I1H4_9BACT</name>
<dbReference type="Proteomes" id="UP000753961">
    <property type="component" value="Unassembled WGS sequence"/>
</dbReference>
<keyword evidence="3" id="KW-0255">Endonuclease</keyword>
<evidence type="ECO:0000256" key="1">
    <source>
        <dbReference type="SAM" id="SignalP"/>
    </source>
</evidence>
<dbReference type="RefSeq" id="WP_222581104.1">
    <property type="nucleotide sequence ID" value="NZ_JAHVHU010000015.1"/>
</dbReference>
<feature type="domain" description="Endonuclease/exonuclease/phosphatase" evidence="2">
    <location>
        <begin position="38"/>
        <end position="260"/>
    </location>
</feature>
<dbReference type="GO" id="GO:0006506">
    <property type="term" value="P:GPI anchor biosynthetic process"/>
    <property type="evidence" value="ECO:0007669"/>
    <property type="project" value="TreeGrafter"/>
</dbReference>
<dbReference type="Pfam" id="PF03372">
    <property type="entry name" value="Exo_endo_phos"/>
    <property type="match status" value="1"/>
</dbReference>
<dbReference type="EMBL" id="JAHVHU010000015">
    <property type="protein sequence ID" value="MBY5959567.1"/>
    <property type="molecule type" value="Genomic_DNA"/>
</dbReference>
<dbReference type="InterPro" id="IPR005135">
    <property type="entry name" value="Endo/exonuclease/phosphatase"/>
</dbReference>
<dbReference type="PROSITE" id="PS51257">
    <property type="entry name" value="PROKAR_LIPOPROTEIN"/>
    <property type="match status" value="1"/>
</dbReference>
<reference evidence="3" key="1">
    <citation type="submission" date="2021-06" db="EMBL/GenBank/DDBJ databases">
        <title>44 bacteria genomes isolated from Dapeng, Shenzhen.</title>
        <authorList>
            <person name="Zheng W."/>
            <person name="Yu S."/>
            <person name="Huang Y."/>
        </authorList>
    </citation>
    <scope>NUCLEOTIDE SEQUENCE</scope>
    <source>
        <strain evidence="3">DP5N28-2</strain>
    </source>
</reference>
<keyword evidence="4" id="KW-1185">Reference proteome</keyword>
<protein>
    <submittedName>
        <fullName evidence="3">Endonuclease/exonuclease/phosphatase family protein</fullName>
    </submittedName>
</protein>
<feature type="signal peptide" evidence="1">
    <location>
        <begin position="1"/>
        <end position="20"/>
    </location>
</feature>
<dbReference type="InterPro" id="IPR036691">
    <property type="entry name" value="Endo/exonu/phosph_ase_sf"/>
</dbReference>
<proteinExistence type="predicted"/>
<dbReference type="GO" id="GO:0016020">
    <property type="term" value="C:membrane"/>
    <property type="evidence" value="ECO:0007669"/>
    <property type="project" value="GOC"/>
</dbReference>
<dbReference type="Gene3D" id="3.60.10.10">
    <property type="entry name" value="Endonuclease/exonuclease/phosphatase"/>
    <property type="match status" value="1"/>
</dbReference>
<dbReference type="PANTHER" id="PTHR14859:SF15">
    <property type="entry name" value="ENDONUCLEASE_EXONUCLEASE_PHOSPHATASE DOMAIN-CONTAINING PROTEIN"/>
    <property type="match status" value="1"/>
</dbReference>
<dbReference type="PANTHER" id="PTHR14859">
    <property type="entry name" value="CALCOFLUOR WHITE HYPERSENSITIVE PROTEIN PRECURSOR"/>
    <property type="match status" value="1"/>
</dbReference>
<dbReference type="GO" id="GO:0004519">
    <property type="term" value="F:endonuclease activity"/>
    <property type="evidence" value="ECO:0007669"/>
    <property type="project" value="UniProtKB-KW"/>
</dbReference>
<feature type="chain" id="PRO_5036817889" evidence="1">
    <location>
        <begin position="21"/>
        <end position="272"/>
    </location>
</feature>
<keyword evidence="1" id="KW-0732">Signal</keyword>
<dbReference type="InterPro" id="IPR051916">
    <property type="entry name" value="GPI-anchor_lipid_remodeler"/>
</dbReference>
<gene>
    <name evidence="3" type="ORF">KUV50_15550</name>
</gene>
<organism evidence="3 4">
    <name type="scientific">Membranihabitans marinus</name>
    <dbReference type="NCBI Taxonomy" id="1227546"/>
    <lineage>
        <taxon>Bacteria</taxon>
        <taxon>Pseudomonadati</taxon>
        <taxon>Bacteroidota</taxon>
        <taxon>Saprospiria</taxon>
        <taxon>Saprospirales</taxon>
        <taxon>Saprospiraceae</taxon>
        <taxon>Membranihabitans</taxon>
    </lineage>
</organism>
<dbReference type="AlphaFoldDB" id="A0A953I1H4"/>
<evidence type="ECO:0000313" key="3">
    <source>
        <dbReference type="EMBL" id="MBY5959567.1"/>
    </source>
</evidence>
<evidence type="ECO:0000259" key="2">
    <source>
        <dbReference type="Pfam" id="PF03372"/>
    </source>
</evidence>
<keyword evidence="3" id="KW-0378">Hydrolase</keyword>
<sequence>MMKSICWVFLVTLLGTSACSTPKANKDNDNSRKSLKIMAYNIHHANPPSEAGVIDIDAIAQVIQKEDPDLVALQEVDVFTDRSGKDLHQAQAIADKLGMHYYFAKAIDYQGGYYGNAVLSKFPIEDSIRIELPTLPGVKAEDRSWAGIKVQVDGQSLWFGSTHLDFKTEENNLHQSNTLLKALEQLSIPVIIGGDFNVVPSSKTIALFDKTFQRTCTGECPYTIPMINPTKTIDFLMYRPKGAFQTTNHHVVPEEYASDHRPVVATITIDSL</sequence>